<reference evidence="1" key="1">
    <citation type="submission" date="2022-08" db="EMBL/GenBank/DDBJ databases">
        <title>Genome Sequence of Fusarium decemcellulare.</title>
        <authorList>
            <person name="Buettner E."/>
        </authorList>
    </citation>
    <scope>NUCLEOTIDE SEQUENCE</scope>
    <source>
        <strain evidence="1">Babe19</strain>
    </source>
</reference>
<proteinExistence type="predicted"/>
<comment type="caution">
    <text evidence="1">The sequence shown here is derived from an EMBL/GenBank/DDBJ whole genome shotgun (WGS) entry which is preliminary data.</text>
</comment>
<gene>
    <name evidence="1" type="ORF">NM208_g15255</name>
</gene>
<evidence type="ECO:0000313" key="2">
    <source>
        <dbReference type="Proteomes" id="UP001148629"/>
    </source>
</evidence>
<sequence>MSLSPHGQATDDDDTTDAESETDQHLPLAIRDQEMVARAFAGEDVVGDFEREKADVAEEDDDKVVDNTLPGWGSWVGEGVSNREKKRHQGRFLTKVEGIKKKNRKDAKLDKVIVNEKRVKKNDRYLASQLPHPFESRQQYERSLRLPVGPEWMTKETFQDSTKPRVLMKQGIIAPMSKPTI</sequence>
<accession>A0ACC1RF13</accession>
<dbReference type="Proteomes" id="UP001148629">
    <property type="component" value="Unassembled WGS sequence"/>
</dbReference>
<protein>
    <submittedName>
        <fullName evidence="1">Uncharacterized protein</fullName>
    </submittedName>
</protein>
<dbReference type="EMBL" id="JANRMS010003984">
    <property type="protein sequence ID" value="KAJ3512929.1"/>
    <property type="molecule type" value="Genomic_DNA"/>
</dbReference>
<keyword evidence="2" id="KW-1185">Reference proteome</keyword>
<evidence type="ECO:0000313" key="1">
    <source>
        <dbReference type="EMBL" id="KAJ3512929.1"/>
    </source>
</evidence>
<organism evidence="1 2">
    <name type="scientific">Fusarium decemcellulare</name>
    <dbReference type="NCBI Taxonomy" id="57161"/>
    <lineage>
        <taxon>Eukaryota</taxon>
        <taxon>Fungi</taxon>
        <taxon>Dikarya</taxon>
        <taxon>Ascomycota</taxon>
        <taxon>Pezizomycotina</taxon>
        <taxon>Sordariomycetes</taxon>
        <taxon>Hypocreomycetidae</taxon>
        <taxon>Hypocreales</taxon>
        <taxon>Nectriaceae</taxon>
        <taxon>Fusarium</taxon>
        <taxon>Fusarium decemcellulare species complex</taxon>
    </lineage>
</organism>
<name>A0ACC1RF13_9HYPO</name>